<dbReference type="PROSITE" id="PS01126">
    <property type="entry name" value="EF_TS_1"/>
    <property type="match status" value="1"/>
</dbReference>
<dbReference type="PANTHER" id="PTHR11741">
    <property type="entry name" value="ELONGATION FACTOR TS"/>
    <property type="match status" value="1"/>
</dbReference>
<evidence type="ECO:0000256" key="2">
    <source>
        <dbReference type="ARBA" id="ARBA00016956"/>
    </source>
</evidence>
<dbReference type="HAMAP" id="MF_00050">
    <property type="entry name" value="EF_Ts"/>
    <property type="match status" value="1"/>
</dbReference>
<dbReference type="GO" id="GO:0005737">
    <property type="term" value="C:cytoplasm"/>
    <property type="evidence" value="ECO:0007669"/>
    <property type="project" value="UniProtKB-SubCell"/>
</dbReference>
<dbReference type="Gene3D" id="1.10.8.10">
    <property type="entry name" value="DNA helicase RuvA subunit, C-terminal domain"/>
    <property type="match status" value="1"/>
</dbReference>
<comment type="subcellular location">
    <subcellularLocation>
        <location evidence="5">Cytoplasm</location>
    </subcellularLocation>
</comment>
<evidence type="ECO:0000256" key="1">
    <source>
        <dbReference type="ARBA" id="ARBA00005532"/>
    </source>
</evidence>
<dbReference type="FunFam" id="1.10.286.20:FF:000001">
    <property type="entry name" value="Elongation factor Ts"/>
    <property type="match status" value="1"/>
</dbReference>
<protein>
    <recommendedName>
        <fullName evidence="2 5">Elongation factor Ts</fullName>
        <shortName evidence="5">EF-Ts</shortName>
    </recommendedName>
</protein>
<dbReference type="PANTHER" id="PTHR11741:SF0">
    <property type="entry name" value="ELONGATION FACTOR TS, MITOCHONDRIAL"/>
    <property type="match status" value="1"/>
</dbReference>
<dbReference type="CDD" id="cd14275">
    <property type="entry name" value="UBA_EF-Ts"/>
    <property type="match status" value="1"/>
</dbReference>
<proteinExistence type="inferred from homology"/>
<accession>A0A2M7XIB9</accession>
<dbReference type="Pfam" id="PF00889">
    <property type="entry name" value="EF_TS"/>
    <property type="match status" value="1"/>
</dbReference>
<reference evidence="8" key="1">
    <citation type="submission" date="2017-09" db="EMBL/GenBank/DDBJ databases">
        <title>Depth-based differentiation of microbial function through sediment-hosted aquifers and enrichment of novel symbionts in the deep terrestrial subsurface.</title>
        <authorList>
            <person name="Probst A.J."/>
            <person name="Ladd B."/>
            <person name="Jarett J.K."/>
            <person name="Geller-Mcgrath D.E."/>
            <person name="Sieber C.M.K."/>
            <person name="Emerson J.B."/>
            <person name="Anantharaman K."/>
            <person name="Thomas B.C."/>
            <person name="Malmstrom R."/>
            <person name="Stieglmeier M."/>
            <person name="Klingl A."/>
            <person name="Woyke T."/>
            <person name="Ryan C.M."/>
            <person name="Banfield J.F."/>
        </authorList>
    </citation>
    <scope>NUCLEOTIDE SEQUENCE [LARGE SCALE GENOMIC DNA]</scope>
</reference>
<keyword evidence="3 5" id="KW-0251">Elongation factor</keyword>
<dbReference type="EMBL" id="PFWS01000005">
    <property type="protein sequence ID" value="PJA47682.1"/>
    <property type="molecule type" value="Genomic_DNA"/>
</dbReference>
<dbReference type="Gene3D" id="1.10.286.20">
    <property type="match status" value="1"/>
</dbReference>
<gene>
    <name evidence="5 7" type="primary">tsf</name>
    <name evidence="7" type="ORF">CO172_00275</name>
</gene>
<dbReference type="SUPFAM" id="SSF54713">
    <property type="entry name" value="Elongation factor Ts (EF-Ts), dimerisation domain"/>
    <property type="match status" value="1"/>
</dbReference>
<dbReference type="Gene3D" id="3.30.479.20">
    <property type="entry name" value="Elongation factor Ts, dimerisation domain"/>
    <property type="match status" value="1"/>
</dbReference>
<dbReference type="GO" id="GO:0003746">
    <property type="term" value="F:translation elongation factor activity"/>
    <property type="evidence" value="ECO:0007669"/>
    <property type="project" value="UniProtKB-UniRule"/>
</dbReference>
<evidence type="ECO:0000313" key="7">
    <source>
        <dbReference type="EMBL" id="PJA47682.1"/>
    </source>
</evidence>
<organism evidence="7 8">
    <name type="scientific">Candidatus Uhrbacteria bacterium CG_4_9_14_3_um_filter_36_7</name>
    <dbReference type="NCBI Taxonomy" id="1975033"/>
    <lineage>
        <taxon>Bacteria</taxon>
        <taxon>Candidatus Uhriibacteriota</taxon>
    </lineage>
</organism>
<keyword evidence="5" id="KW-0963">Cytoplasm</keyword>
<feature type="region of interest" description="Involved in Mg(2+) ion dislocation from EF-Tu" evidence="5">
    <location>
        <begin position="80"/>
        <end position="83"/>
    </location>
</feature>
<evidence type="ECO:0000256" key="4">
    <source>
        <dbReference type="ARBA" id="ARBA00022917"/>
    </source>
</evidence>
<keyword evidence="4 5" id="KW-0648">Protein biosynthesis</keyword>
<dbReference type="InterPro" id="IPR018101">
    <property type="entry name" value="Transl_elong_Ts_CS"/>
</dbReference>
<evidence type="ECO:0000313" key="8">
    <source>
        <dbReference type="Proteomes" id="UP000229749"/>
    </source>
</evidence>
<evidence type="ECO:0000256" key="5">
    <source>
        <dbReference type="HAMAP-Rule" id="MF_00050"/>
    </source>
</evidence>
<dbReference type="FunFam" id="1.10.8.10:FF:000001">
    <property type="entry name" value="Elongation factor Ts"/>
    <property type="match status" value="1"/>
</dbReference>
<dbReference type="AlphaFoldDB" id="A0A2M7XIB9"/>
<comment type="similarity">
    <text evidence="1 5">Belongs to the EF-Ts family.</text>
</comment>
<dbReference type="InterPro" id="IPR009060">
    <property type="entry name" value="UBA-like_sf"/>
</dbReference>
<comment type="function">
    <text evidence="5">Associates with the EF-Tu.GDP complex and induces the exchange of GDP to GTP. It remains bound to the aminoacyl-tRNA.EF-Tu.GTP complex up to the GTP hydrolysis stage on the ribosome.</text>
</comment>
<sequence>MIDAKRVAELREMTGAGMMDAKKALEVSLGDLEKAAEELRKRGLVKAASKAERETKEGRVYAYIHATGKVGAMVEIQCETDFVARNEKFVDLCHGLAMHVVAMNPSYLDRTNIPSEVEQKEKEIYQEEASASGKPAQVVEKIVQGKFDKFCEDHCLLEQFFIKDETKTIESLLKEYIVILGENIAVKRFSRFEIG</sequence>
<feature type="domain" description="Translation elongation factor EFTs/EF1B dimerisation" evidence="6">
    <location>
        <begin position="53"/>
        <end position="195"/>
    </location>
</feature>
<dbReference type="Proteomes" id="UP000229749">
    <property type="component" value="Unassembled WGS sequence"/>
</dbReference>
<dbReference type="InterPro" id="IPR014039">
    <property type="entry name" value="Transl_elong_EFTs/EF1B_dimer"/>
</dbReference>
<evidence type="ECO:0000259" key="6">
    <source>
        <dbReference type="Pfam" id="PF00889"/>
    </source>
</evidence>
<comment type="caution">
    <text evidence="7">The sequence shown here is derived from an EMBL/GenBank/DDBJ whole genome shotgun (WGS) entry which is preliminary data.</text>
</comment>
<dbReference type="InterPro" id="IPR001816">
    <property type="entry name" value="Transl_elong_EFTs/EF1B"/>
</dbReference>
<evidence type="ECO:0000256" key="3">
    <source>
        <dbReference type="ARBA" id="ARBA00022768"/>
    </source>
</evidence>
<dbReference type="InterPro" id="IPR036402">
    <property type="entry name" value="EF-Ts_dimer_sf"/>
</dbReference>
<name>A0A2M7XIB9_9BACT</name>
<dbReference type="SUPFAM" id="SSF46934">
    <property type="entry name" value="UBA-like"/>
    <property type="match status" value="1"/>
</dbReference>